<dbReference type="PANTHER" id="PTHR47985:SF44">
    <property type="entry name" value="SERINE_THREONINE-PROTEIN KINASE PBS1"/>
    <property type="match status" value="1"/>
</dbReference>
<keyword evidence="7" id="KW-0418">Kinase</keyword>
<dbReference type="InterPro" id="IPR000719">
    <property type="entry name" value="Prot_kinase_dom"/>
</dbReference>
<keyword evidence="3" id="KW-0812">Transmembrane</keyword>
<evidence type="ECO:0000256" key="3">
    <source>
        <dbReference type="ARBA" id="ARBA00022692"/>
    </source>
</evidence>
<keyword evidence="8" id="KW-1185">Reference proteome</keyword>
<evidence type="ECO:0000259" key="6">
    <source>
        <dbReference type="PROSITE" id="PS50011"/>
    </source>
</evidence>
<dbReference type="SUPFAM" id="SSF56112">
    <property type="entry name" value="Protein kinase-like (PK-like)"/>
    <property type="match status" value="1"/>
</dbReference>
<dbReference type="InterPro" id="IPR001245">
    <property type="entry name" value="Ser-Thr/Tyr_kinase_cat_dom"/>
</dbReference>
<dbReference type="STRING" id="29655.A0A0K9PR07"/>
<gene>
    <name evidence="7" type="ORF">ZOSMA_197G00100</name>
</gene>
<feature type="domain" description="Protein kinase" evidence="6">
    <location>
        <begin position="67"/>
        <end position="346"/>
    </location>
</feature>
<dbReference type="GO" id="GO:0004674">
    <property type="term" value="F:protein serine/threonine kinase activity"/>
    <property type="evidence" value="ECO:0007669"/>
    <property type="project" value="UniProtKB-KW"/>
</dbReference>
<dbReference type="Pfam" id="PF07714">
    <property type="entry name" value="PK_Tyr_Ser-Thr"/>
    <property type="match status" value="1"/>
</dbReference>
<keyword evidence="2" id="KW-0723">Serine/threonine-protein kinase</keyword>
<dbReference type="Gene3D" id="3.30.200.20">
    <property type="entry name" value="Phosphorylase Kinase, domain 1"/>
    <property type="match status" value="1"/>
</dbReference>
<dbReference type="PANTHER" id="PTHR47985">
    <property type="entry name" value="OS07G0668900 PROTEIN"/>
    <property type="match status" value="1"/>
</dbReference>
<evidence type="ECO:0000256" key="2">
    <source>
        <dbReference type="ARBA" id="ARBA00022527"/>
    </source>
</evidence>
<dbReference type="Gene3D" id="1.10.510.10">
    <property type="entry name" value="Transferase(Phosphotransferase) domain 1"/>
    <property type="match status" value="1"/>
</dbReference>
<dbReference type="GO" id="GO:0005886">
    <property type="term" value="C:plasma membrane"/>
    <property type="evidence" value="ECO:0000318"/>
    <property type="project" value="GO_Central"/>
</dbReference>
<protein>
    <submittedName>
        <fullName evidence="7">Kinase</fullName>
    </submittedName>
</protein>
<dbReference type="InterPro" id="IPR011009">
    <property type="entry name" value="Kinase-like_dom_sf"/>
</dbReference>
<dbReference type="GO" id="GO:0005524">
    <property type="term" value="F:ATP binding"/>
    <property type="evidence" value="ECO:0007669"/>
    <property type="project" value="InterPro"/>
</dbReference>
<evidence type="ECO:0000313" key="8">
    <source>
        <dbReference type="Proteomes" id="UP000036987"/>
    </source>
</evidence>
<proteinExistence type="predicted"/>
<reference evidence="8" key="1">
    <citation type="journal article" date="2016" name="Nature">
        <title>The genome of the seagrass Zostera marina reveals angiosperm adaptation to the sea.</title>
        <authorList>
            <person name="Olsen J.L."/>
            <person name="Rouze P."/>
            <person name="Verhelst B."/>
            <person name="Lin Y.-C."/>
            <person name="Bayer T."/>
            <person name="Collen J."/>
            <person name="Dattolo E."/>
            <person name="De Paoli E."/>
            <person name="Dittami S."/>
            <person name="Maumus F."/>
            <person name="Michel G."/>
            <person name="Kersting A."/>
            <person name="Lauritano C."/>
            <person name="Lohaus R."/>
            <person name="Toepel M."/>
            <person name="Tonon T."/>
            <person name="Vanneste K."/>
            <person name="Amirebrahimi M."/>
            <person name="Brakel J."/>
            <person name="Bostroem C."/>
            <person name="Chovatia M."/>
            <person name="Grimwood J."/>
            <person name="Jenkins J.W."/>
            <person name="Jueterbock A."/>
            <person name="Mraz A."/>
            <person name="Stam W.T."/>
            <person name="Tice H."/>
            <person name="Bornberg-Bauer E."/>
            <person name="Green P.J."/>
            <person name="Pearson G.A."/>
            <person name="Procaccini G."/>
            <person name="Duarte C.M."/>
            <person name="Schmutz J."/>
            <person name="Reusch T.B.H."/>
            <person name="Van de Peer Y."/>
        </authorList>
    </citation>
    <scope>NUCLEOTIDE SEQUENCE [LARGE SCALE GENOMIC DNA]</scope>
    <source>
        <strain evidence="8">cv. Finnish</strain>
    </source>
</reference>
<dbReference type="FunFam" id="1.10.510.10:FF:000095">
    <property type="entry name" value="protein STRUBBELIG-RECEPTOR FAMILY 8"/>
    <property type="match status" value="1"/>
</dbReference>
<keyword evidence="5" id="KW-0472">Membrane</keyword>
<dbReference type="GO" id="GO:0004672">
    <property type="term" value="F:protein kinase activity"/>
    <property type="evidence" value="ECO:0000318"/>
    <property type="project" value="GO_Central"/>
</dbReference>
<evidence type="ECO:0000256" key="4">
    <source>
        <dbReference type="ARBA" id="ARBA00022989"/>
    </source>
</evidence>
<dbReference type="FunFam" id="3.30.200.20:FF:000125">
    <property type="entry name" value="Protein STRUBBELIG-RECEPTOR FAMILY 8"/>
    <property type="match status" value="1"/>
</dbReference>
<accession>A0A0K9PR07</accession>
<sequence length="361" mass="40937">MRGGRVAYERPWMETGINTNLSVESNQVMNAENEIPMTKVKESIPPTPSRSVIPFSVASLQQYTDSFSEANIILEDKLGKIYRADIPDGKKLMVMKIDIRESTLSNDEFRNLAFHVFELQHPNILELIGYCTEYGQRLLVYTYFSGRTLHDILHDENDIKRKLSWNARIEVALGAARALEYLHEGCQSPIIHQKFESSSILLDNELSVCVCDCGLASISSPSNSVSQISRQMQSLFSYEPPEIRDSGTHSDRSDVYSFGVVMLELLTGREPYDSSRPRAEQYLVRWASTQLHDINTLKRMVDSSIAGKYPVKSLSRFADIISRCIQEGSEFRPPISEVVQDLSRMVQVIKTEDEKSHGKTD</sequence>
<dbReference type="AlphaFoldDB" id="A0A0K9PR07"/>
<name>A0A0K9PR07_ZOSMR</name>
<dbReference type="PROSITE" id="PS50011">
    <property type="entry name" value="PROTEIN_KINASE_DOM"/>
    <property type="match status" value="1"/>
</dbReference>
<dbReference type="GO" id="GO:0007165">
    <property type="term" value="P:signal transduction"/>
    <property type="evidence" value="ECO:0000318"/>
    <property type="project" value="GO_Central"/>
</dbReference>
<dbReference type="Proteomes" id="UP000036987">
    <property type="component" value="Unassembled WGS sequence"/>
</dbReference>
<evidence type="ECO:0000256" key="1">
    <source>
        <dbReference type="ARBA" id="ARBA00004370"/>
    </source>
</evidence>
<keyword evidence="4" id="KW-1133">Transmembrane helix</keyword>
<dbReference type="PIRSF" id="PIRSF000654">
    <property type="entry name" value="Integrin-linked_kinase"/>
    <property type="match status" value="1"/>
</dbReference>
<keyword evidence="7" id="KW-0808">Transferase</keyword>
<comment type="subcellular location">
    <subcellularLocation>
        <location evidence="1">Membrane</location>
    </subcellularLocation>
</comment>
<comment type="caution">
    <text evidence="7">The sequence shown here is derived from an EMBL/GenBank/DDBJ whole genome shotgun (WGS) entry which is preliminary data.</text>
</comment>
<dbReference type="OMA" id="SWNARIE"/>
<dbReference type="OrthoDB" id="676979at2759"/>
<organism evidence="7 8">
    <name type="scientific">Zostera marina</name>
    <name type="common">Eelgrass</name>
    <dbReference type="NCBI Taxonomy" id="29655"/>
    <lineage>
        <taxon>Eukaryota</taxon>
        <taxon>Viridiplantae</taxon>
        <taxon>Streptophyta</taxon>
        <taxon>Embryophyta</taxon>
        <taxon>Tracheophyta</taxon>
        <taxon>Spermatophyta</taxon>
        <taxon>Magnoliopsida</taxon>
        <taxon>Liliopsida</taxon>
        <taxon>Zosteraceae</taxon>
        <taxon>Zostera</taxon>
    </lineage>
</organism>
<evidence type="ECO:0000256" key="5">
    <source>
        <dbReference type="ARBA" id="ARBA00023136"/>
    </source>
</evidence>
<evidence type="ECO:0000313" key="7">
    <source>
        <dbReference type="EMBL" id="KMZ70637.1"/>
    </source>
</evidence>
<dbReference type="EMBL" id="LFYR01000721">
    <property type="protein sequence ID" value="KMZ70637.1"/>
    <property type="molecule type" value="Genomic_DNA"/>
</dbReference>